<dbReference type="PROSITE" id="PS51257">
    <property type="entry name" value="PROKAR_LIPOPROTEIN"/>
    <property type="match status" value="1"/>
</dbReference>
<reference evidence="1 2" key="1">
    <citation type="submission" date="2023-01" db="EMBL/GenBank/DDBJ databases">
        <title>Psychroserpens ponticola sp. nov., isolated from seawater.</title>
        <authorList>
            <person name="Kristyanto S."/>
            <person name="Jung J."/>
            <person name="Kim J.M."/>
            <person name="Jeon C.O."/>
        </authorList>
    </citation>
    <scope>NUCLEOTIDE SEQUENCE [LARGE SCALE GENOMIC DNA]</scope>
    <source>
        <strain evidence="1 2">MSW6</strain>
    </source>
</reference>
<accession>A0ABY7RVG6</accession>
<proteinExistence type="predicted"/>
<evidence type="ECO:0000313" key="1">
    <source>
        <dbReference type="EMBL" id="WCO00680.1"/>
    </source>
</evidence>
<dbReference type="EMBL" id="CP116221">
    <property type="protein sequence ID" value="WCO00680.1"/>
    <property type="molecule type" value="Genomic_DNA"/>
</dbReference>
<gene>
    <name evidence="1" type="ORF">MUN68_011440</name>
</gene>
<name>A0ABY7RVG6_9FLAO</name>
<keyword evidence="2" id="KW-1185">Reference proteome</keyword>
<dbReference type="Proteomes" id="UP001202717">
    <property type="component" value="Chromosome"/>
</dbReference>
<dbReference type="RefSeq" id="WP_249996150.1">
    <property type="nucleotide sequence ID" value="NZ_CP116221.1"/>
</dbReference>
<sequence length="150" mass="17070">MIRFFIITCSLIFIIGCKSDTKKGDSGYNPDIETISIVDSLPLKLNANKKWIANVETHKGLTKMNSIISAFKADNSTDYKTLGENLAQQTGYIIKHCSMKGESHDQLHIVLIPMLDEISVLREEDDDQKIKSAFYNLEQLINAYFKFFEV</sequence>
<evidence type="ECO:0000313" key="2">
    <source>
        <dbReference type="Proteomes" id="UP001202717"/>
    </source>
</evidence>
<organism evidence="1 2">
    <name type="scientific">Psychroserpens ponticola</name>
    <dbReference type="NCBI Taxonomy" id="2932268"/>
    <lineage>
        <taxon>Bacteria</taxon>
        <taxon>Pseudomonadati</taxon>
        <taxon>Bacteroidota</taxon>
        <taxon>Flavobacteriia</taxon>
        <taxon>Flavobacteriales</taxon>
        <taxon>Flavobacteriaceae</taxon>
        <taxon>Psychroserpens</taxon>
    </lineage>
</organism>
<protein>
    <submittedName>
        <fullName evidence="1">Uncharacterized protein</fullName>
    </submittedName>
</protein>